<protein>
    <recommendedName>
        <fullName evidence="8">Rhodopsin domain-containing protein</fullName>
    </recommendedName>
</protein>
<comment type="similarity">
    <text evidence="5">Belongs to the SAT4 family.</text>
</comment>
<keyword evidence="3 7" id="KW-1133">Transmembrane helix</keyword>
<dbReference type="InterPro" id="IPR052337">
    <property type="entry name" value="SAT4-like"/>
</dbReference>
<evidence type="ECO:0000256" key="3">
    <source>
        <dbReference type="ARBA" id="ARBA00022989"/>
    </source>
</evidence>
<dbReference type="AlphaFoldDB" id="A0A9P4X0Q2"/>
<dbReference type="InterPro" id="IPR049326">
    <property type="entry name" value="Rhodopsin_dom_fungi"/>
</dbReference>
<dbReference type="OrthoDB" id="5429740at2759"/>
<keyword evidence="4 7" id="KW-0472">Membrane</keyword>
<comment type="subcellular location">
    <subcellularLocation>
        <location evidence="1">Membrane</location>
        <topology evidence="1">Multi-pass membrane protein</topology>
    </subcellularLocation>
</comment>
<feature type="transmembrane region" description="Helical" evidence="7">
    <location>
        <begin position="107"/>
        <end position="128"/>
    </location>
</feature>
<evidence type="ECO:0000256" key="5">
    <source>
        <dbReference type="ARBA" id="ARBA00038359"/>
    </source>
</evidence>
<sequence>MPGGINVPLDVILSWPSPNYNDPVTQPKRVLVFSCIIGPISIALLCARLWVRIHMQHNAGWDDWLMLAAAFPMSALTVIFPLVTEVYRFDRHAWDVEYKYFPIQRKFVMAIYVLYSLTSGLIKLSILLFYRRLSSRAVSPTFRWTMRIIMFIIGGYSVAFIIIPIFMCRPISAFWDQVDFTKFAQGQEWTCINEGADVVAHGIISTVQDLIVAFLPTILCWNLQMPLRQKIALYSIFALGYTSVAIGAMRTYQGYRLFFTTYDVTWVASDIWLWSLLELHIGSMCANAPALKIFFEKVLKVNRLTSWTPSRSRSQPYGSRKQDFSNFSATPRSTNGQIRGINRFKTLIQSGNDKSSQLKISHPRSATLRINAHVDPSPITPRDSMTKPLASEYIDTVLIDDNRENDIEMGKLPTSHFDNHVQALPQLQSPVFLGGRDGRPPPLSQI</sequence>
<keyword evidence="2 7" id="KW-0812">Transmembrane</keyword>
<dbReference type="PANTHER" id="PTHR33048:SF129">
    <property type="entry name" value="INTEGRAL MEMBRANE PROTEIN-RELATED"/>
    <property type="match status" value="1"/>
</dbReference>
<feature type="domain" description="Rhodopsin" evidence="8">
    <location>
        <begin position="47"/>
        <end position="296"/>
    </location>
</feature>
<comment type="caution">
    <text evidence="9">The sequence shown here is derived from an EMBL/GenBank/DDBJ whole genome shotgun (WGS) entry which is preliminary data.</text>
</comment>
<reference evidence="9" key="1">
    <citation type="submission" date="2019-04" db="EMBL/GenBank/DDBJ databases">
        <title>Sequencing of skin fungus with MAO and IRED activity.</title>
        <authorList>
            <person name="Marsaioli A.J."/>
            <person name="Bonatto J.M.C."/>
            <person name="Reis Junior O."/>
        </authorList>
    </citation>
    <scope>NUCLEOTIDE SEQUENCE</scope>
    <source>
        <strain evidence="9">28M1</strain>
    </source>
</reference>
<organism evidence="9 10">
    <name type="scientific">Didymella heteroderae</name>
    <dbReference type="NCBI Taxonomy" id="1769908"/>
    <lineage>
        <taxon>Eukaryota</taxon>
        <taxon>Fungi</taxon>
        <taxon>Dikarya</taxon>
        <taxon>Ascomycota</taxon>
        <taxon>Pezizomycotina</taxon>
        <taxon>Dothideomycetes</taxon>
        <taxon>Pleosporomycetidae</taxon>
        <taxon>Pleosporales</taxon>
        <taxon>Pleosporineae</taxon>
        <taxon>Didymellaceae</taxon>
        <taxon>Didymella</taxon>
    </lineage>
</organism>
<evidence type="ECO:0000256" key="2">
    <source>
        <dbReference type="ARBA" id="ARBA00022692"/>
    </source>
</evidence>
<name>A0A9P4X0Q2_9PLEO</name>
<evidence type="ECO:0000256" key="4">
    <source>
        <dbReference type="ARBA" id="ARBA00023136"/>
    </source>
</evidence>
<accession>A0A9P4X0Q2</accession>
<feature type="compositionally biased region" description="Polar residues" evidence="6">
    <location>
        <begin position="324"/>
        <end position="335"/>
    </location>
</feature>
<evidence type="ECO:0000313" key="10">
    <source>
        <dbReference type="Proteomes" id="UP000758155"/>
    </source>
</evidence>
<gene>
    <name evidence="9" type="ORF">E8E12_007053</name>
</gene>
<feature type="compositionally biased region" description="Polar residues" evidence="6">
    <location>
        <begin position="308"/>
        <end position="317"/>
    </location>
</feature>
<feature type="transmembrane region" description="Helical" evidence="7">
    <location>
        <begin position="198"/>
        <end position="219"/>
    </location>
</feature>
<dbReference type="GO" id="GO:0016020">
    <property type="term" value="C:membrane"/>
    <property type="evidence" value="ECO:0007669"/>
    <property type="project" value="UniProtKB-SubCell"/>
</dbReference>
<dbReference type="EMBL" id="SWKV01000002">
    <property type="protein sequence ID" value="KAF3047450.1"/>
    <property type="molecule type" value="Genomic_DNA"/>
</dbReference>
<feature type="transmembrane region" description="Helical" evidence="7">
    <location>
        <begin position="148"/>
        <end position="167"/>
    </location>
</feature>
<feature type="transmembrane region" description="Helical" evidence="7">
    <location>
        <begin position="231"/>
        <end position="252"/>
    </location>
</feature>
<dbReference type="PANTHER" id="PTHR33048">
    <property type="entry name" value="PTH11-LIKE INTEGRAL MEMBRANE PROTEIN (AFU_ORTHOLOGUE AFUA_5G11245)"/>
    <property type="match status" value="1"/>
</dbReference>
<dbReference type="Proteomes" id="UP000758155">
    <property type="component" value="Unassembled WGS sequence"/>
</dbReference>
<evidence type="ECO:0000256" key="1">
    <source>
        <dbReference type="ARBA" id="ARBA00004141"/>
    </source>
</evidence>
<feature type="transmembrane region" description="Helical" evidence="7">
    <location>
        <begin position="63"/>
        <end position="87"/>
    </location>
</feature>
<evidence type="ECO:0000313" key="9">
    <source>
        <dbReference type="EMBL" id="KAF3047450.1"/>
    </source>
</evidence>
<evidence type="ECO:0000256" key="6">
    <source>
        <dbReference type="SAM" id="MobiDB-lite"/>
    </source>
</evidence>
<evidence type="ECO:0000256" key="7">
    <source>
        <dbReference type="SAM" id="Phobius"/>
    </source>
</evidence>
<feature type="transmembrane region" description="Helical" evidence="7">
    <location>
        <begin position="30"/>
        <end position="51"/>
    </location>
</feature>
<evidence type="ECO:0000259" key="8">
    <source>
        <dbReference type="Pfam" id="PF20684"/>
    </source>
</evidence>
<dbReference type="Pfam" id="PF20684">
    <property type="entry name" value="Fung_rhodopsin"/>
    <property type="match status" value="1"/>
</dbReference>
<feature type="region of interest" description="Disordered" evidence="6">
    <location>
        <begin position="308"/>
        <end position="335"/>
    </location>
</feature>
<keyword evidence="10" id="KW-1185">Reference proteome</keyword>
<proteinExistence type="inferred from homology"/>